<dbReference type="Pfam" id="PF00160">
    <property type="entry name" value="Pro_isomerase"/>
    <property type="match status" value="1"/>
</dbReference>
<comment type="catalytic activity">
    <reaction evidence="2">
        <text>[protein]-peptidylproline (omega=180) = [protein]-peptidylproline (omega=0)</text>
        <dbReference type="Rhea" id="RHEA:16237"/>
        <dbReference type="Rhea" id="RHEA-COMP:10747"/>
        <dbReference type="Rhea" id="RHEA-COMP:10748"/>
        <dbReference type="ChEBI" id="CHEBI:83833"/>
        <dbReference type="ChEBI" id="CHEBI:83834"/>
        <dbReference type="EC" id="5.2.1.8"/>
    </reaction>
</comment>
<dbReference type="Gene3D" id="2.40.100.10">
    <property type="entry name" value="Cyclophilin-like"/>
    <property type="match status" value="1"/>
</dbReference>
<keyword evidence="2 5" id="KW-0413">Isomerase</keyword>
<feature type="compositionally biased region" description="Low complexity" evidence="3">
    <location>
        <begin position="44"/>
        <end position="61"/>
    </location>
</feature>
<dbReference type="PANTHER" id="PTHR45625">
    <property type="entry name" value="PEPTIDYL-PROLYL CIS-TRANS ISOMERASE-RELATED"/>
    <property type="match status" value="1"/>
</dbReference>
<dbReference type="GO" id="GO:0003755">
    <property type="term" value="F:peptidyl-prolyl cis-trans isomerase activity"/>
    <property type="evidence" value="ECO:0007669"/>
    <property type="project" value="UniProtKB-UniRule"/>
</dbReference>
<sequence>MDHPARHRSRALTHRPLSAVTVLAVLAVLALLALTACGSADSADDSAGSNAGASDGAGSSACQYPADSAPAAKDVEPPKESPQTSGKVAATVSTTAGDLSVSLDADGAPCTVNSFLSLADQKYFDDTDCHRLTTEGIFVLQCGDPSGTGSGGPGYTFADEVDGSEKYPAGTLAMANAGPDTNGSQFFVVYDDSSLPPDYTVFGSLDAASTKSVADIAAKGTESGASDGAPKEAVTITGVTVE</sequence>
<dbReference type="InterPro" id="IPR029000">
    <property type="entry name" value="Cyclophilin-like_dom_sf"/>
</dbReference>
<evidence type="ECO:0000313" key="5">
    <source>
        <dbReference type="EMBL" id="SMX74737.1"/>
    </source>
</evidence>
<dbReference type="RefSeq" id="WP_101642071.1">
    <property type="nucleotide sequence ID" value="NZ_FXZE01000003.1"/>
</dbReference>
<protein>
    <recommendedName>
        <fullName evidence="2">Peptidyl-prolyl cis-trans isomerase</fullName>
        <shortName evidence="2">PPIase</shortName>
        <ecNumber evidence="2">5.2.1.8</ecNumber>
    </recommendedName>
</protein>
<organism evidence="5 6">
    <name type="scientific">Brevibacterium antiquum</name>
    <dbReference type="NCBI Taxonomy" id="234835"/>
    <lineage>
        <taxon>Bacteria</taxon>
        <taxon>Bacillati</taxon>
        <taxon>Actinomycetota</taxon>
        <taxon>Actinomycetes</taxon>
        <taxon>Micrococcales</taxon>
        <taxon>Brevibacteriaceae</taxon>
        <taxon>Brevibacterium</taxon>
    </lineage>
</organism>
<accession>A0A2H1IHN6</accession>
<dbReference type="EMBL" id="FXZE01000003">
    <property type="protein sequence ID" value="SMX74737.1"/>
    <property type="molecule type" value="Genomic_DNA"/>
</dbReference>
<dbReference type="PROSITE" id="PS50072">
    <property type="entry name" value="CSA_PPIASE_2"/>
    <property type="match status" value="1"/>
</dbReference>
<name>A0A2H1IHN6_9MICO</name>
<comment type="similarity">
    <text evidence="2">Belongs to the cyclophilin-type PPIase family.</text>
</comment>
<evidence type="ECO:0000256" key="3">
    <source>
        <dbReference type="SAM" id="MobiDB-lite"/>
    </source>
</evidence>
<feature type="domain" description="PPIase cyclophilin-type" evidence="4">
    <location>
        <begin position="93"/>
        <end position="241"/>
    </location>
</feature>
<dbReference type="PANTHER" id="PTHR45625:SF3">
    <property type="entry name" value="PEPTIDYL-PROLYL CIS-TRANS ISOMERASE B-RELATED"/>
    <property type="match status" value="1"/>
</dbReference>
<dbReference type="SUPFAM" id="SSF50891">
    <property type="entry name" value="Cyclophilin-like"/>
    <property type="match status" value="1"/>
</dbReference>
<keyword evidence="2" id="KW-0697">Rotamase</keyword>
<dbReference type="InterPro" id="IPR044666">
    <property type="entry name" value="Cyclophilin_A-like"/>
</dbReference>
<gene>
    <name evidence="5" type="ORF">BANT10_00903</name>
</gene>
<dbReference type="Proteomes" id="UP000234342">
    <property type="component" value="Unassembled WGS sequence"/>
</dbReference>
<feature type="region of interest" description="Disordered" evidence="3">
    <location>
        <begin position="44"/>
        <end position="90"/>
    </location>
</feature>
<keyword evidence="6" id="KW-1185">Reference proteome</keyword>
<evidence type="ECO:0000256" key="2">
    <source>
        <dbReference type="RuleBase" id="RU363019"/>
    </source>
</evidence>
<dbReference type="EC" id="5.2.1.8" evidence="2"/>
<feature type="compositionally biased region" description="Polar residues" evidence="3">
    <location>
        <begin position="81"/>
        <end position="90"/>
    </location>
</feature>
<evidence type="ECO:0000256" key="1">
    <source>
        <dbReference type="ARBA" id="ARBA00002388"/>
    </source>
</evidence>
<feature type="region of interest" description="Disordered" evidence="3">
    <location>
        <begin position="221"/>
        <end position="242"/>
    </location>
</feature>
<proteinExistence type="inferred from homology"/>
<reference evidence="6" key="1">
    <citation type="submission" date="2017-03" db="EMBL/GenBank/DDBJ databases">
        <authorList>
            <person name="Monnet C."/>
        </authorList>
    </citation>
    <scope>NUCLEOTIDE SEQUENCE [LARGE SCALE GENOMIC DNA]</scope>
    <source>
        <strain evidence="6">P10</strain>
    </source>
</reference>
<dbReference type="CDD" id="cd00317">
    <property type="entry name" value="cyclophilin"/>
    <property type="match status" value="1"/>
</dbReference>
<evidence type="ECO:0000313" key="6">
    <source>
        <dbReference type="Proteomes" id="UP000234342"/>
    </source>
</evidence>
<comment type="function">
    <text evidence="1 2">PPIases accelerate the folding of proteins. It catalyzes the cis-trans isomerization of proline imidic peptide bonds in oligopeptides.</text>
</comment>
<dbReference type="AlphaFoldDB" id="A0A2H1IHN6"/>
<evidence type="ECO:0000259" key="4">
    <source>
        <dbReference type="PROSITE" id="PS50072"/>
    </source>
</evidence>
<dbReference type="PRINTS" id="PR00153">
    <property type="entry name" value="CSAPPISMRASE"/>
</dbReference>
<dbReference type="InterPro" id="IPR002130">
    <property type="entry name" value="Cyclophilin-type_PPIase_dom"/>
</dbReference>